<dbReference type="InterPro" id="IPR017853">
    <property type="entry name" value="GH"/>
</dbReference>
<sequence>MNIFSLDTFSYGIIMGYYGPVWSNEVLIEYADFCKKYGYKYFIYAPKMDKLLRDNWNIFFTESRVQELKNIRDTFEEKGVAFGIGLSPLGLNNLKDIEKVEKVLQQKITQINNINPTILGIFFDDINKDSIVPDLGVGQIQVAEYIAQRSNAQNFASVPSYYSNDQILQRVLGPTPESYFADFSQLDQKFSIFWTGEHIMSDGYSQKELDNISNKLGRKVLIWDNYPVNDPTYLKDHLRISGIDRPQELSSWTPSIAFNPMIQPNMSKIPLSTAQCLFSSEKYNKREIYIEKLIELCGKDLAQAIDQNLPYFELNGINRTETSNIKRMKELFSLFAEINEQQYTHEIIKLLGGSQEI</sequence>
<evidence type="ECO:0000256" key="3">
    <source>
        <dbReference type="PROSITE-ProRule" id="PRU01353"/>
    </source>
</evidence>
<geneLocation type="plasmid" evidence="5">
    <name>pRF</name>
</geneLocation>
<name>D4N370_RICFI</name>
<dbReference type="PANTHER" id="PTHR13170">
    <property type="entry name" value="O-GLCNACASE"/>
    <property type="match status" value="1"/>
</dbReference>
<evidence type="ECO:0000313" key="5">
    <source>
        <dbReference type="EMBL" id="ADD74153.1"/>
    </source>
</evidence>
<evidence type="ECO:0000259" key="4">
    <source>
        <dbReference type="PROSITE" id="PS52009"/>
    </source>
</evidence>
<keyword evidence="1 3" id="KW-0378">Hydrolase</keyword>
<dbReference type="PROSITE" id="PS52009">
    <property type="entry name" value="GH84"/>
    <property type="match status" value="1"/>
</dbReference>
<dbReference type="SUPFAM" id="SSF51445">
    <property type="entry name" value="(Trans)glycosidases"/>
    <property type="match status" value="1"/>
</dbReference>
<proteinExistence type="inferred from homology"/>
<organism evidence="5">
    <name type="scientific">Rickettsia felis</name>
    <name type="common">Rickettsia azadi</name>
    <dbReference type="NCBI Taxonomy" id="42862"/>
    <lineage>
        <taxon>Bacteria</taxon>
        <taxon>Pseudomonadati</taxon>
        <taxon>Pseudomonadota</taxon>
        <taxon>Alphaproteobacteria</taxon>
        <taxon>Rickettsiales</taxon>
        <taxon>Rickettsiaceae</taxon>
        <taxon>Rickettsieae</taxon>
        <taxon>Rickettsia</taxon>
        <taxon>spotted fever group</taxon>
    </lineage>
</organism>
<dbReference type="InterPro" id="IPR011496">
    <property type="entry name" value="O-GlcNAcase_cat"/>
</dbReference>
<feature type="active site" description="Proton donor" evidence="3">
    <location>
        <position position="125"/>
    </location>
</feature>
<dbReference type="GO" id="GO:0015929">
    <property type="term" value="F:hexosaminidase activity"/>
    <property type="evidence" value="ECO:0007669"/>
    <property type="project" value="UniProtKB-ARBA"/>
</dbReference>
<keyword evidence="2 3" id="KW-0326">Glycosidase</keyword>
<dbReference type="Pfam" id="PF07555">
    <property type="entry name" value="NAGidase"/>
    <property type="match status" value="1"/>
</dbReference>
<comment type="similarity">
    <text evidence="3">Belongs to the glycosyl hydrolase 84 family.</text>
</comment>
<feature type="domain" description="GH84" evidence="4">
    <location>
        <begin position="9"/>
        <end position="282"/>
    </location>
</feature>
<protein>
    <submittedName>
        <fullName evidence="5">Hyaluronidase</fullName>
    </submittedName>
</protein>
<dbReference type="SMR" id="D4N370"/>
<reference evidence="5" key="1">
    <citation type="journal article" date="2010" name="Appl. Environ. Microbiol.">
        <title>Rickettsia felis infection in a common household insect pest, Liposcelis bostrychophila (Psocoptera: Liposcelidae).</title>
        <authorList>
            <person name="Behar A."/>
            <person name="McCormick L.J."/>
            <person name="Perlman S.J."/>
        </authorList>
    </citation>
    <scope>NUCLEOTIDE SEQUENCE</scope>
    <source>
        <plasmid evidence="5">pRF</plasmid>
    </source>
</reference>
<dbReference type="CAZy" id="GH84">
    <property type="family name" value="Glycoside Hydrolase Family 84"/>
</dbReference>
<dbReference type="AlphaFoldDB" id="D4N370"/>
<accession>D4N370</accession>
<evidence type="ECO:0000256" key="1">
    <source>
        <dbReference type="ARBA" id="ARBA00022801"/>
    </source>
</evidence>
<dbReference type="EMBL" id="GQ329881">
    <property type="protein sequence ID" value="ADD74153.1"/>
    <property type="molecule type" value="Genomic_DNA"/>
</dbReference>
<dbReference type="PANTHER" id="PTHR13170:SF16">
    <property type="entry name" value="PROTEIN O-GLCNACASE"/>
    <property type="match status" value="1"/>
</dbReference>
<dbReference type="Gene3D" id="3.20.20.80">
    <property type="entry name" value="Glycosidases"/>
    <property type="match status" value="1"/>
</dbReference>
<evidence type="ECO:0000256" key="2">
    <source>
        <dbReference type="ARBA" id="ARBA00023295"/>
    </source>
</evidence>
<keyword evidence="5" id="KW-0614">Plasmid</keyword>
<dbReference type="InterPro" id="IPR051822">
    <property type="entry name" value="Glycosyl_Hydrolase_84"/>
</dbReference>
<dbReference type="GO" id="GO:1901135">
    <property type="term" value="P:carbohydrate derivative metabolic process"/>
    <property type="evidence" value="ECO:0007669"/>
    <property type="project" value="UniProtKB-ARBA"/>
</dbReference>